<dbReference type="GO" id="GO:0016740">
    <property type="term" value="F:transferase activity"/>
    <property type="evidence" value="ECO:0007669"/>
    <property type="project" value="UniProtKB-KW"/>
</dbReference>
<keyword evidence="5" id="KW-0808">Transferase</keyword>
<dbReference type="PANTHER" id="PTHR34847:SF1">
    <property type="entry name" value="NODULATION PROTEIN U"/>
    <property type="match status" value="1"/>
</dbReference>
<dbReference type="Proteomes" id="UP001145799">
    <property type="component" value="Unassembled WGS sequence"/>
</dbReference>
<dbReference type="InterPro" id="IPR043129">
    <property type="entry name" value="ATPase_NBD"/>
</dbReference>
<reference evidence="5 7" key="2">
    <citation type="submission" date="2023-07" db="EMBL/GenBank/DDBJ databases">
        <title>Sequencing the genomes of 1000 actinobacteria strains.</title>
        <authorList>
            <person name="Klenk H.-P."/>
        </authorList>
    </citation>
    <scope>NUCLEOTIDE SEQUENCE [LARGE SCALE GENOMIC DNA]</scope>
    <source>
        <strain evidence="5 7">DSM 44724</strain>
    </source>
</reference>
<evidence type="ECO:0000259" key="2">
    <source>
        <dbReference type="Pfam" id="PF02543"/>
    </source>
</evidence>
<dbReference type="InterPro" id="IPR051338">
    <property type="entry name" value="NodU/CmcH_Carbamoyltrnsfr"/>
</dbReference>
<feature type="domain" description="Carbamoyltransferase C-terminal" evidence="3">
    <location>
        <begin position="332"/>
        <end position="485"/>
    </location>
</feature>
<proteinExistence type="inferred from homology"/>
<evidence type="ECO:0000259" key="3">
    <source>
        <dbReference type="Pfam" id="PF16861"/>
    </source>
</evidence>
<gene>
    <name evidence="5" type="ORF">J2S69_001176</name>
    <name evidence="4" type="ORF">O2L01_22720</name>
</gene>
<dbReference type="InterPro" id="IPR031730">
    <property type="entry name" value="Carbam_trans_C"/>
</dbReference>
<dbReference type="EC" id="2.1.3.-" evidence="5"/>
<dbReference type="SUPFAM" id="SSF53067">
    <property type="entry name" value="Actin-like ATPase domain"/>
    <property type="match status" value="1"/>
</dbReference>
<reference evidence="4" key="1">
    <citation type="submission" date="2022-12" db="EMBL/GenBank/DDBJ databases">
        <title>Gycomyces niveus sp.nov., a novel actinomycete isolated from soil in Shouguang.</title>
        <authorList>
            <person name="Yang X."/>
        </authorList>
    </citation>
    <scope>NUCLEOTIDE SEQUENCE</scope>
    <source>
        <strain evidence="4">DSM 44724</strain>
    </source>
</reference>
<dbReference type="PANTHER" id="PTHR34847">
    <property type="entry name" value="NODULATION PROTEIN U"/>
    <property type="match status" value="1"/>
</dbReference>
<dbReference type="AlphaFoldDB" id="A0A9X3SX01"/>
<dbReference type="EMBL" id="JAPZVQ010000019">
    <property type="protein sequence ID" value="MDA1387824.1"/>
    <property type="molecule type" value="Genomic_DNA"/>
</dbReference>
<evidence type="ECO:0000313" key="6">
    <source>
        <dbReference type="Proteomes" id="UP001145799"/>
    </source>
</evidence>
<protein>
    <submittedName>
        <fullName evidence="5">Carbamoyltransferase</fullName>
        <ecNumber evidence="5">2.1.3.-</ecNumber>
    </submittedName>
</protein>
<comment type="similarity">
    <text evidence="1">Belongs to the NodU/CmcH family.</text>
</comment>
<dbReference type="Proteomes" id="UP001183604">
    <property type="component" value="Unassembled WGS sequence"/>
</dbReference>
<organism evidence="4 6">
    <name type="scientific">Glycomyces lechevalierae</name>
    <dbReference type="NCBI Taxonomy" id="256034"/>
    <lineage>
        <taxon>Bacteria</taxon>
        <taxon>Bacillati</taxon>
        <taxon>Actinomycetota</taxon>
        <taxon>Actinomycetes</taxon>
        <taxon>Glycomycetales</taxon>
        <taxon>Glycomycetaceae</taxon>
        <taxon>Glycomyces</taxon>
    </lineage>
</organism>
<evidence type="ECO:0000313" key="4">
    <source>
        <dbReference type="EMBL" id="MDA1387824.1"/>
    </source>
</evidence>
<evidence type="ECO:0000313" key="7">
    <source>
        <dbReference type="Proteomes" id="UP001183604"/>
    </source>
</evidence>
<dbReference type="Gene3D" id="3.90.870.20">
    <property type="entry name" value="Carbamoyltransferase, C-terminal domain"/>
    <property type="match status" value="1"/>
</dbReference>
<dbReference type="CDD" id="cd24033">
    <property type="entry name" value="ASKHA_NBD_NodU_CmcH-like_N"/>
    <property type="match status" value="1"/>
</dbReference>
<dbReference type="InterPro" id="IPR003696">
    <property type="entry name" value="Carbtransf_dom"/>
</dbReference>
<dbReference type="Pfam" id="PF16861">
    <property type="entry name" value="Carbam_trans_C"/>
    <property type="match status" value="1"/>
</dbReference>
<dbReference type="EMBL" id="JAVDYD010000001">
    <property type="protein sequence ID" value="MDR7337457.1"/>
    <property type="molecule type" value="Genomic_DNA"/>
</dbReference>
<sequence length="489" mass="53670">MVHWGISALSHDASLAVVDDDRILFAAHAERYSRRKNDALLHQGLIDEALAFGVPERIAWYERPMLKKLRHLRAGQWKDAATAEDLPGRYLRSLDLPFRVPDIEFADHHASHAAAGFATSGFEDAVVIVADSIGEFRTFSIAEYDRAGEVRLLHARSYPHSLGLLYSAFTKRCGFKPNEDEYIVMGMAALGSPVHVDRIREELLEITPPSFRLKLNPHHGIGDWMADAKAEDLAASIQAVLEEVMVGAAVWARGRSDSRNLILGGGVALNCAANAKIARQAGFDDVWIFPNPGDAGSSVGAVAAVRGGRLRWEGPYLGTAIEGEYPVDALVEELASNGIAAVASGRAEFGPRALGNRSLLADPRPADMKDRVNVVKGREPFRPFAPIVRAERAHELFDMPVQASPYMQFVAPCRFPDEYPSIIHLDGTSRVQTVARDEHPGLYRLLEAWEAETGCPLLLNTSLNVKGEPLVNTRDDAERFQAANGVRVY</sequence>
<keyword evidence="7" id="KW-1185">Reference proteome</keyword>
<accession>A0A9X3SX01</accession>
<comment type="caution">
    <text evidence="4">The sequence shown here is derived from an EMBL/GenBank/DDBJ whole genome shotgun (WGS) entry which is preliminary data.</text>
</comment>
<dbReference type="Pfam" id="PF02543">
    <property type="entry name" value="Carbam_trans_N"/>
    <property type="match status" value="1"/>
</dbReference>
<feature type="domain" description="Carbamoyltransferase" evidence="2">
    <location>
        <begin position="100"/>
        <end position="301"/>
    </location>
</feature>
<dbReference type="RefSeq" id="WP_270124318.1">
    <property type="nucleotide sequence ID" value="NZ_BAAAOM010000002.1"/>
</dbReference>
<name>A0A9X3SX01_9ACTN</name>
<dbReference type="Gene3D" id="3.30.420.40">
    <property type="match status" value="1"/>
</dbReference>
<evidence type="ECO:0000256" key="1">
    <source>
        <dbReference type="ARBA" id="ARBA00006129"/>
    </source>
</evidence>
<evidence type="ECO:0000313" key="5">
    <source>
        <dbReference type="EMBL" id="MDR7337457.1"/>
    </source>
</evidence>
<dbReference type="InterPro" id="IPR038152">
    <property type="entry name" value="Carbam_trans_C_sf"/>
</dbReference>